<proteinExistence type="predicted"/>
<sequence length="145" mass="15873">MNTYGQLRPYCLAFLAAAVLLSPTSLLAQGRDDLDVTMRMVVDDEDLSDGLVQELQLPASPLARQNERGAKGRQDAEDMREQGRALGRRISEEARDRREERPLGKPGDGLDLPGDSPRDDIGGERPGPGMDPGNRPERPDQGARP</sequence>
<feature type="region of interest" description="Disordered" evidence="1">
    <location>
        <begin position="52"/>
        <end position="145"/>
    </location>
</feature>
<name>A0A1I6JWP7_9GAMM</name>
<accession>A0A1I6JWP7</accession>
<dbReference type="AlphaFoldDB" id="A0A1I6JWP7"/>
<gene>
    <name evidence="3" type="ORF">SAMN05216203_3398</name>
</gene>
<dbReference type="EMBL" id="FOYW01000003">
    <property type="protein sequence ID" value="SFR83373.1"/>
    <property type="molecule type" value="Genomic_DNA"/>
</dbReference>
<feature type="compositionally biased region" description="Basic and acidic residues" evidence="1">
    <location>
        <begin position="134"/>
        <end position="145"/>
    </location>
</feature>
<evidence type="ECO:0000313" key="4">
    <source>
        <dbReference type="Proteomes" id="UP000198644"/>
    </source>
</evidence>
<feature type="signal peptide" evidence="2">
    <location>
        <begin position="1"/>
        <end position="28"/>
    </location>
</feature>
<protein>
    <submittedName>
        <fullName evidence="3">Uncharacterized protein</fullName>
    </submittedName>
</protein>
<dbReference type="RefSeq" id="WP_092015960.1">
    <property type="nucleotide sequence ID" value="NZ_FOYW01000003.1"/>
</dbReference>
<keyword evidence="2" id="KW-0732">Signal</keyword>
<feature type="compositionally biased region" description="Basic and acidic residues" evidence="1">
    <location>
        <begin position="65"/>
        <end position="103"/>
    </location>
</feature>
<evidence type="ECO:0000256" key="1">
    <source>
        <dbReference type="SAM" id="MobiDB-lite"/>
    </source>
</evidence>
<keyword evidence="4" id="KW-1185">Reference proteome</keyword>
<evidence type="ECO:0000313" key="3">
    <source>
        <dbReference type="EMBL" id="SFR83373.1"/>
    </source>
</evidence>
<evidence type="ECO:0000256" key="2">
    <source>
        <dbReference type="SAM" id="SignalP"/>
    </source>
</evidence>
<dbReference type="Proteomes" id="UP000198644">
    <property type="component" value="Unassembled WGS sequence"/>
</dbReference>
<reference evidence="3 4" key="1">
    <citation type="submission" date="2016-10" db="EMBL/GenBank/DDBJ databases">
        <authorList>
            <person name="de Groot N.N."/>
        </authorList>
    </citation>
    <scope>NUCLEOTIDE SEQUENCE [LARGE SCALE GENOMIC DNA]</scope>
    <source>
        <strain evidence="3 4">CGMCC 1.9167</strain>
    </source>
</reference>
<dbReference type="OrthoDB" id="6372176at2"/>
<organism evidence="3 4">
    <name type="scientific">Marinobacter daqiaonensis</name>
    <dbReference type="NCBI Taxonomy" id="650891"/>
    <lineage>
        <taxon>Bacteria</taxon>
        <taxon>Pseudomonadati</taxon>
        <taxon>Pseudomonadota</taxon>
        <taxon>Gammaproteobacteria</taxon>
        <taxon>Pseudomonadales</taxon>
        <taxon>Marinobacteraceae</taxon>
        <taxon>Marinobacter</taxon>
    </lineage>
</organism>
<feature type="chain" id="PRO_5011613381" evidence="2">
    <location>
        <begin position="29"/>
        <end position="145"/>
    </location>
</feature>
<dbReference type="STRING" id="650891.SAMN05216203_3398"/>